<dbReference type="GO" id="GO:0008168">
    <property type="term" value="F:methyltransferase activity"/>
    <property type="evidence" value="ECO:0007669"/>
    <property type="project" value="UniProtKB-KW"/>
</dbReference>
<dbReference type="InterPro" id="IPR029063">
    <property type="entry name" value="SAM-dependent_MTases_sf"/>
</dbReference>
<name>A0A109IPN1_9ACTN</name>
<organism evidence="1 2">
    <name type="scientific">Micromonospora rifamycinica</name>
    <dbReference type="NCBI Taxonomy" id="291594"/>
    <lineage>
        <taxon>Bacteria</taxon>
        <taxon>Bacillati</taxon>
        <taxon>Actinomycetota</taxon>
        <taxon>Actinomycetes</taxon>
        <taxon>Micromonosporales</taxon>
        <taxon>Micromonosporaceae</taxon>
        <taxon>Micromonospora</taxon>
    </lineage>
</organism>
<keyword evidence="2" id="KW-1185">Reference proteome</keyword>
<evidence type="ECO:0000313" key="2">
    <source>
        <dbReference type="Proteomes" id="UP000198226"/>
    </source>
</evidence>
<sequence length="302" mass="33200">MSEQGSRILADLAADLAADVVRRYRIDEQRAVEVILDEWRRNPKLLAVVDSAGSAKEAQRTRVYKDAATLTKKTIYHRLRAYRSEPAAFDTALRTLVELPADAPARQVDEAATAIAAAHVSTAERLGHRDEFLRVLETTNPPDSRVVVDVGAGVLPTLLGADWLRQRGITQYWAPDKDASAVAAVEAYAARVPAGLVRPAQWNVADGWAALHRRGLPATCDVAWLLKVVPVVLRQEPQLAPVLAAAPADQLLISGSRVAMAKRQNIEARERRVVQRFCADHGLRIVDDQATEDEFFLLAERG</sequence>
<dbReference type="EMBL" id="LT607752">
    <property type="protein sequence ID" value="SCG74100.1"/>
    <property type="molecule type" value="Genomic_DNA"/>
</dbReference>
<protein>
    <submittedName>
        <fullName evidence="1">Ribosomal RNA methyltransferase (FmrO)</fullName>
    </submittedName>
</protein>
<dbReference type="Gene3D" id="3.40.50.150">
    <property type="entry name" value="Vaccinia Virus protein VP39"/>
    <property type="match status" value="1"/>
</dbReference>
<reference evidence="2" key="1">
    <citation type="submission" date="2016-06" db="EMBL/GenBank/DDBJ databases">
        <authorList>
            <person name="Varghese N."/>
            <person name="Submissions Spin"/>
        </authorList>
    </citation>
    <scope>NUCLEOTIDE SEQUENCE [LARGE SCALE GENOMIC DNA]</scope>
    <source>
        <strain evidence="2">DSM 44983</strain>
    </source>
</reference>
<keyword evidence="1" id="KW-0489">Methyltransferase</keyword>
<accession>A0A109IPN1</accession>
<dbReference type="OrthoDB" id="5189644at2"/>
<dbReference type="Pfam" id="PF07091">
    <property type="entry name" value="FmrO"/>
    <property type="match status" value="1"/>
</dbReference>
<keyword evidence="1" id="KW-0808">Transferase</keyword>
<dbReference type="AlphaFoldDB" id="A0A109IPN1"/>
<evidence type="ECO:0000313" key="1">
    <source>
        <dbReference type="EMBL" id="SCG74100.1"/>
    </source>
</evidence>
<dbReference type="GO" id="GO:0032259">
    <property type="term" value="P:methylation"/>
    <property type="evidence" value="ECO:0007669"/>
    <property type="project" value="UniProtKB-KW"/>
</dbReference>
<gene>
    <name evidence="1" type="ORF">GA0070623_3854</name>
</gene>
<dbReference type="RefSeq" id="WP_067301062.1">
    <property type="nucleotide sequence ID" value="NZ_LRMV01000003.1"/>
</dbReference>
<dbReference type="InterPro" id="IPR025981">
    <property type="entry name" value="rRNA_MeTrfase"/>
</dbReference>
<proteinExistence type="predicted"/>
<dbReference type="Proteomes" id="UP000198226">
    <property type="component" value="Chromosome I"/>
</dbReference>